<accession>A0A388SYG0</accession>
<evidence type="ECO:0000313" key="2">
    <source>
        <dbReference type="EMBL" id="GBQ00790.1"/>
    </source>
</evidence>
<evidence type="ECO:0000259" key="1">
    <source>
        <dbReference type="Pfam" id="PF25232"/>
    </source>
</evidence>
<comment type="caution">
    <text evidence="2">The sequence shown here is derived from an EMBL/GenBank/DDBJ whole genome shotgun (WGS) entry which is preliminary data.</text>
</comment>
<dbReference type="Pfam" id="PF25232">
    <property type="entry name" value="DUF7848"/>
    <property type="match status" value="1"/>
</dbReference>
<sequence length="97" mass="10944">MSVKAVLRYVSYVMRRHPSAETTATARCLNPDCRWTSEPTGNADVCTDMCIQHTGRTGHMTYLREFSEAAVVERIPQLRRATASYGCDPVFMGQWQA</sequence>
<organism evidence="2 3">
    <name type="scientific">Streptomyces spongiicola</name>
    <dbReference type="NCBI Taxonomy" id="1690221"/>
    <lineage>
        <taxon>Bacteria</taxon>
        <taxon>Bacillati</taxon>
        <taxon>Actinomycetota</taxon>
        <taxon>Actinomycetes</taxon>
        <taxon>Kitasatosporales</taxon>
        <taxon>Streptomycetaceae</taxon>
        <taxon>Streptomyces</taxon>
    </lineage>
</organism>
<proteinExistence type="predicted"/>
<dbReference type="EMBL" id="BGZL01000005">
    <property type="protein sequence ID" value="GBQ00790.1"/>
    <property type="molecule type" value="Genomic_DNA"/>
</dbReference>
<reference evidence="2 3" key="1">
    <citation type="submission" date="2018-07" db="EMBL/GenBank/DDBJ databases">
        <title>Whole Genome Shotgun Sequence of Streptomyces spongiicola strain 531S.</title>
        <authorList>
            <person name="Dohra H."/>
            <person name="Kodani S."/>
        </authorList>
    </citation>
    <scope>NUCLEOTIDE SEQUENCE [LARGE SCALE GENOMIC DNA]</scope>
    <source>
        <strain evidence="2 3">531S</strain>
    </source>
</reference>
<name>A0A388SYG0_9ACTN</name>
<evidence type="ECO:0000313" key="3">
    <source>
        <dbReference type="Proteomes" id="UP000265354"/>
    </source>
</evidence>
<dbReference type="Proteomes" id="UP000265354">
    <property type="component" value="Unassembled WGS sequence"/>
</dbReference>
<gene>
    <name evidence="2" type="ORF">SSP531S_22120</name>
</gene>
<dbReference type="InterPro" id="IPR057170">
    <property type="entry name" value="DUF7848"/>
</dbReference>
<feature type="domain" description="DUF7848" evidence="1">
    <location>
        <begin position="1"/>
        <end position="67"/>
    </location>
</feature>
<protein>
    <recommendedName>
        <fullName evidence="1">DUF7848 domain-containing protein</fullName>
    </recommendedName>
</protein>
<dbReference type="AlphaFoldDB" id="A0A388SYG0"/>